<dbReference type="Pfam" id="PF13568">
    <property type="entry name" value="OMP_b-brl_2"/>
    <property type="match status" value="1"/>
</dbReference>
<feature type="signal peptide" evidence="1">
    <location>
        <begin position="1"/>
        <end position="35"/>
    </location>
</feature>
<keyword evidence="1" id="KW-0732">Signal</keyword>
<keyword evidence="4" id="KW-1185">Reference proteome</keyword>
<gene>
    <name evidence="3" type="ORF">FYJ73_05100</name>
</gene>
<dbReference type="EMBL" id="VUNG01000008">
    <property type="protein sequence ID" value="MST84047.1"/>
    <property type="molecule type" value="Genomic_DNA"/>
</dbReference>
<dbReference type="Proteomes" id="UP000438914">
    <property type="component" value="Unassembled WGS sequence"/>
</dbReference>
<name>A0A7K0KDN3_9BACT</name>
<evidence type="ECO:0000313" key="4">
    <source>
        <dbReference type="Proteomes" id="UP000438914"/>
    </source>
</evidence>
<dbReference type="AlphaFoldDB" id="A0A7K0KDN3"/>
<dbReference type="InterPro" id="IPR025665">
    <property type="entry name" value="Beta-barrel_OMP_2"/>
</dbReference>
<evidence type="ECO:0000259" key="2">
    <source>
        <dbReference type="Pfam" id="PF13568"/>
    </source>
</evidence>
<feature type="domain" description="Outer membrane protein beta-barrel" evidence="2">
    <location>
        <begin position="32"/>
        <end position="221"/>
    </location>
</feature>
<comment type="caution">
    <text evidence="3">The sequence shown here is derived from an EMBL/GenBank/DDBJ whole genome shotgun (WGS) entry which is preliminary data.</text>
</comment>
<evidence type="ECO:0000256" key="1">
    <source>
        <dbReference type="SAM" id="SignalP"/>
    </source>
</evidence>
<evidence type="ECO:0000313" key="3">
    <source>
        <dbReference type="EMBL" id="MST84047.1"/>
    </source>
</evidence>
<reference evidence="3 4" key="1">
    <citation type="submission" date="2019-08" db="EMBL/GenBank/DDBJ databases">
        <title>In-depth cultivation of the pig gut microbiome towards novel bacterial diversity and tailored functional studies.</title>
        <authorList>
            <person name="Wylensek D."/>
            <person name="Hitch T.C.A."/>
            <person name="Clavel T."/>
        </authorList>
    </citation>
    <scope>NUCLEOTIDE SEQUENCE [LARGE SCALE GENOMIC DNA]</scope>
    <source>
        <strain evidence="3 4">LKV-178-WT-2A</strain>
    </source>
</reference>
<proteinExistence type="predicted"/>
<protein>
    <submittedName>
        <fullName evidence="3">PorT family protein</fullName>
    </submittedName>
</protein>
<accession>A0A7K0KDN3</accession>
<sequence>MSPINKRKEIHCTDMKHIAVLLALLGMTSMSWAQADPGTFSVIPRVGFNLSTISGESLTTDVGTMKSKFKAGAAAGLDLEYRISAPFSASIGAYYSREGCNYKDNVLDQRQLGTYNVFSRCYFTIDYLKIPVMARWYATDKLSVGTGLQAGIGLWNRTHTESQEVKVGESGRYTYSTDIEKTNVKGNGLRNVLWSVPVSVAVEYERVIIDLRYSIPLSKVYQSDGKHPGGDERVQCWTLSVGYRI</sequence>
<feature type="chain" id="PRO_5029586742" evidence="1">
    <location>
        <begin position="36"/>
        <end position="245"/>
    </location>
</feature>
<organism evidence="3 4">
    <name type="scientific">Hallella mizrahii</name>
    <dbReference type="NCBI Taxonomy" id="2606637"/>
    <lineage>
        <taxon>Bacteria</taxon>
        <taxon>Pseudomonadati</taxon>
        <taxon>Bacteroidota</taxon>
        <taxon>Bacteroidia</taxon>
        <taxon>Bacteroidales</taxon>
        <taxon>Prevotellaceae</taxon>
        <taxon>Hallella</taxon>
    </lineage>
</organism>